<dbReference type="Gene3D" id="1.10.8.10">
    <property type="entry name" value="DNA helicase RuvA subunit, C-terminal domain"/>
    <property type="match status" value="1"/>
</dbReference>
<sequence length="296" mass="31826">MTTITAAMVKELREITGAGMMACKKALQTANGNMEAAIKELRKAGEATAAKLAGKKTAEGIVVIAVSNDGKKGFMAEINCQTDFVVWDEGFSAFAQNVVDRGLAEGTTHIAATLALPHQTGSSTTLEQARRELITKIGENIQVRRVALLSSDGVVGHYSHGSRIGVLVALEAKKLALAKDIAIHIAAFNPRTVRPDDIPIELVEKEKEILIAQAKESGKPQNIIDKMVGGRLNKFLKEMSLEGQAFVKDPEILVGDLLKSEKATVSAFVRFEVGEGIEKDSQSFADEVMVQVQGNR</sequence>
<name>A0ABM5UTV9_9COXI</name>
<dbReference type="SUPFAM" id="SSF46934">
    <property type="entry name" value="UBA-like"/>
    <property type="match status" value="1"/>
</dbReference>
<dbReference type="HAMAP" id="MF_00050">
    <property type="entry name" value="EF_Ts"/>
    <property type="match status" value="1"/>
</dbReference>
<dbReference type="Pfam" id="PF00889">
    <property type="entry name" value="EF_TS"/>
    <property type="match status" value="1"/>
</dbReference>
<dbReference type="Gene3D" id="1.10.286.20">
    <property type="match status" value="1"/>
</dbReference>
<keyword evidence="5" id="KW-0963">Cytoplasm</keyword>
<dbReference type="InterPro" id="IPR036402">
    <property type="entry name" value="EF-Ts_dimer_sf"/>
</dbReference>
<dbReference type="RefSeq" id="WP_048875016.1">
    <property type="nucleotide sequence ID" value="NZ_CP011126.1"/>
</dbReference>
<dbReference type="PANTHER" id="PTHR11741:SF0">
    <property type="entry name" value="ELONGATION FACTOR TS, MITOCHONDRIAL"/>
    <property type="match status" value="1"/>
</dbReference>
<keyword evidence="4 5" id="KW-0648">Protein biosynthesis</keyword>
<evidence type="ECO:0000256" key="4">
    <source>
        <dbReference type="ARBA" id="ARBA00022917"/>
    </source>
</evidence>
<dbReference type="Gene3D" id="3.30.479.20">
    <property type="entry name" value="Elongation factor Ts, dimerisation domain"/>
    <property type="match status" value="2"/>
</dbReference>
<evidence type="ECO:0000256" key="2">
    <source>
        <dbReference type="ARBA" id="ARBA00016956"/>
    </source>
</evidence>
<dbReference type="CDD" id="cd14275">
    <property type="entry name" value="UBA_EF-Ts"/>
    <property type="match status" value="1"/>
</dbReference>
<keyword evidence="3 5" id="KW-0251">Elongation factor</keyword>
<dbReference type="InterPro" id="IPR018101">
    <property type="entry name" value="Transl_elong_Ts_CS"/>
</dbReference>
<evidence type="ECO:0000256" key="5">
    <source>
        <dbReference type="HAMAP-Rule" id="MF_00050"/>
    </source>
</evidence>
<proteinExistence type="inferred from homology"/>
<dbReference type="InterPro" id="IPR014039">
    <property type="entry name" value="Transl_elong_EFTs/EF1B_dimer"/>
</dbReference>
<evidence type="ECO:0000259" key="6">
    <source>
        <dbReference type="Pfam" id="PF00889"/>
    </source>
</evidence>
<dbReference type="PANTHER" id="PTHR11741">
    <property type="entry name" value="ELONGATION FACTOR TS"/>
    <property type="match status" value="1"/>
</dbReference>
<reference evidence="7 8" key="1">
    <citation type="journal article" date="2015" name="Genome Biol. Evol.">
        <title>Distinctive Genome Reduction Rates Revealed by Genomic Analyses of Two Coxiella-Like Endosymbionts in Ticks.</title>
        <authorList>
            <person name="Gottlieb Y."/>
            <person name="Lalzar I."/>
            <person name="Klasson L."/>
        </authorList>
    </citation>
    <scope>NUCLEOTIDE SEQUENCE [LARGE SCALE GENOMIC DNA]</scope>
    <source>
        <strain evidence="7 8">CRt</strain>
    </source>
</reference>
<organism evidence="7 8">
    <name type="scientific">Candidatus Coxiella mudrowiae</name>
    <dbReference type="NCBI Taxonomy" id="2054173"/>
    <lineage>
        <taxon>Bacteria</taxon>
        <taxon>Pseudomonadati</taxon>
        <taxon>Pseudomonadota</taxon>
        <taxon>Gammaproteobacteria</taxon>
        <taxon>Legionellales</taxon>
        <taxon>Coxiellaceae</taxon>
        <taxon>Coxiella</taxon>
    </lineage>
</organism>
<accession>A0ABM5UTV9</accession>
<protein>
    <recommendedName>
        <fullName evidence="2 5">Elongation factor Ts</fullName>
        <shortName evidence="5">EF-Ts</shortName>
    </recommendedName>
</protein>
<evidence type="ECO:0000256" key="3">
    <source>
        <dbReference type="ARBA" id="ARBA00022768"/>
    </source>
</evidence>
<dbReference type="PROSITE" id="PS01126">
    <property type="entry name" value="EF_TS_1"/>
    <property type="match status" value="1"/>
</dbReference>
<comment type="subcellular location">
    <subcellularLocation>
        <location evidence="5">Cytoplasm</location>
    </subcellularLocation>
</comment>
<dbReference type="EMBL" id="CP011126">
    <property type="protein sequence ID" value="AKQ33361.1"/>
    <property type="molecule type" value="Genomic_DNA"/>
</dbReference>
<dbReference type="GO" id="GO:0003746">
    <property type="term" value="F:translation elongation factor activity"/>
    <property type="evidence" value="ECO:0007669"/>
    <property type="project" value="UniProtKB-KW"/>
</dbReference>
<evidence type="ECO:0000313" key="8">
    <source>
        <dbReference type="Proteomes" id="UP000063965"/>
    </source>
</evidence>
<keyword evidence="8" id="KW-1185">Reference proteome</keyword>
<dbReference type="InterPro" id="IPR001816">
    <property type="entry name" value="Transl_elong_EFTs/EF1B"/>
</dbReference>
<evidence type="ECO:0000256" key="1">
    <source>
        <dbReference type="ARBA" id="ARBA00005532"/>
    </source>
</evidence>
<dbReference type="InterPro" id="IPR009060">
    <property type="entry name" value="UBA-like_sf"/>
</dbReference>
<feature type="domain" description="Translation elongation factor EFTs/EF1B dimerisation" evidence="6">
    <location>
        <begin position="73"/>
        <end position="275"/>
    </location>
</feature>
<gene>
    <name evidence="5 7" type="primary">tsf</name>
    <name evidence="7" type="ORF">CleRT_04080</name>
</gene>
<dbReference type="SUPFAM" id="SSF54713">
    <property type="entry name" value="Elongation factor Ts (EF-Ts), dimerisation domain"/>
    <property type="match status" value="2"/>
</dbReference>
<feature type="region of interest" description="Involved in Mg(2+) ion dislocation from EF-Tu" evidence="5">
    <location>
        <begin position="82"/>
        <end position="85"/>
    </location>
</feature>
<dbReference type="Proteomes" id="UP000063965">
    <property type="component" value="Chromosome"/>
</dbReference>
<evidence type="ECO:0000313" key="7">
    <source>
        <dbReference type="EMBL" id="AKQ33361.1"/>
    </source>
</evidence>
<dbReference type="NCBIfam" id="TIGR00116">
    <property type="entry name" value="tsf"/>
    <property type="match status" value="1"/>
</dbReference>
<comment type="function">
    <text evidence="5">Associates with the EF-Tu.GDP complex and induces the exchange of GDP to GTP. It remains bound to the aminoacyl-tRNA.EF-Tu.GTP complex up to the GTP hydrolysis stage on the ribosome.</text>
</comment>
<comment type="similarity">
    <text evidence="1 5">Belongs to the EF-Ts family.</text>
</comment>